<feature type="domain" description="LysM" evidence="1">
    <location>
        <begin position="149"/>
        <end position="192"/>
    </location>
</feature>
<dbReference type="InterPro" id="IPR036779">
    <property type="entry name" value="LysM_dom_sf"/>
</dbReference>
<dbReference type="Proteomes" id="UP000284250">
    <property type="component" value="Unassembled WGS sequence"/>
</dbReference>
<reference evidence="2 3" key="1">
    <citation type="submission" date="2019-01" db="EMBL/GenBank/DDBJ databases">
        <title>Hymenobacter humicola sp. nov., isolated from soils in Antarctica.</title>
        <authorList>
            <person name="Sedlacek I."/>
            <person name="Holochova P."/>
            <person name="Kralova S."/>
            <person name="Pantucek R."/>
            <person name="Stankova E."/>
            <person name="Vrbovska V."/>
            <person name="Kristofova L."/>
            <person name="Svec P."/>
            <person name="Busse H.-J."/>
        </authorList>
    </citation>
    <scope>NUCLEOTIDE SEQUENCE [LARGE SCALE GENOMIC DNA]</scope>
    <source>
        <strain evidence="2 3">CCM 8852</strain>
    </source>
</reference>
<dbReference type="InterPro" id="IPR018392">
    <property type="entry name" value="LysM"/>
</dbReference>
<dbReference type="PROSITE" id="PS51782">
    <property type="entry name" value="LYSM"/>
    <property type="match status" value="1"/>
</dbReference>
<evidence type="ECO:0000259" key="1">
    <source>
        <dbReference type="PROSITE" id="PS51782"/>
    </source>
</evidence>
<evidence type="ECO:0000313" key="3">
    <source>
        <dbReference type="Proteomes" id="UP000284250"/>
    </source>
</evidence>
<dbReference type="SMART" id="SM00257">
    <property type="entry name" value="LysM"/>
    <property type="match status" value="1"/>
</dbReference>
<gene>
    <name evidence="2" type="ORF">D0T11_06630</name>
</gene>
<dbReference type="CDD" id="cd00118">
    <property type="entry name" value="LysM"/>
    <property type="match status" value="1"/>
</dbReference>
<dbReference type="SUPFAM" id="SSF54106">
    <property type="entry name" value="LysM domain"/>
    <property type="match status" value="1"/>
</dbReference>
<dbReference type="Gene3D" id="3.10.350.10">
    <property type="entry name" value="LysM domain"/>
    <property type="match status" value="1"/>
</dbReference>
<dbReference type="AlphaFoldDB" id="A0A418R390"/>
<comment type="caution">
    <text evidence="2">The sequence shown here is derived from an EMBL/GenBank/DDBJ whole genome shotgun (WGS) entry which is preliminary data.</text>
</comment>
<accession>A0A418R390</accession>
<protein>
    <submittedName>
        <fullName evidence="2">LysM domain-containing protein</fullName>
    </submittedName>
</protein>
<dbReference type="Pfam" id="PF01476">
    <property type="entry name" value="LysM"/>
    <property type="match status" value="1"/>
</dbReference>
<evidence type="ECO:0000313" key="2">
    <source>
        <dbReference type="EMBL" id="RIY11824.1"/>
    </source>
</evidence>
<proteinExistence type="predicted"/>
<keyword evidence="3" id="KW-1185">Reference proteome</keyword>
<dbReference type="EMBL" id="QYCN01000007">
    <property type="protein sequence ID" value="RIY11824.1"/>
    <property type="molecule type" value="Genomic_DNA"/>
</dbReference>
<organism evidence="2 3">
    <name type="scientific">Hymenobacter rubripertinctus</name>
    <dbReference type="NCBI Taxonomy" id="2029981"/>
    <lineage>
        <taxon>Bacteria</taxon>
        <taxon>Pseudomonadati</taxon>
        <taxon>Bacteroidota</taxon>
        <taxon>Cytophagia</taxon>
        <taxon>Cytophagales</taxon>
        <taxon>Hymenobacteraceae</taxon>
        <taxon>Hymenobacter</taxon>
    </lineage>
</organism>
<sequence>MSGLVEASVRQLRAIYFEPTDTRSASLITAALAEIPVRNQRLSQYTASLSRDQQQQLAQRLRRQPWQVELNTLLRSPQYKEFDDRAAKSPELKAAADRLHASGFAGTARLPASGKAPSSKAAATAALAPVAATTGAISTPAATTVPTEGHHTVQKGDTLYGIARQYHVTADQIKEWNNKADNGVKIGEVLVVQAAN</sequence>
<name>A0A418R390_9BACT</name>